<reference evidence="3" key="1">
    <citation type="journal article" date="2013" name="Nature">
        <title>Draft genome of the wheat A-genome progenitor Triticum urartu.</title>
        <authorList>
            <person name="Ling H.Q."/>
            <person name="Zhao S."/>
            <person name="Liu D."/>
            <person name="Wang J."/>
            <person name="Sun H."/>
            <person name="Zhang C."/>
            <person name="Fan H."/>
            <person name="Li D."/>
            <person name="Dong L."/>
            <person name="Tao Y."/>
            <person name="Gao C."/>
            <person name="Wu H."/>
            <person name="Li Y."/>
            <person name="Cui Y."/>
            <person name="Guo X."/>
            <person name="Zheng S."/>
            <person name="Wang B."/>
            <person name="Yu K."/>
            <person name="Liang Q."/>
            <person name="Yang W."/>
            <person name="Lou X."/>
            <person name="Chen J."/>
            <person name="Feng M."/>
            <person name="Jian J."/>
            <person name="Zhang X."/>
            <person name="Luo G."/>
            <person name="Jiang Y."/>
            <person name="Liu J."/>
            <person name="Wang Z."/>
            <person name="Sha Y."/>
            <person name="Zhang B."/>
            <person name="Wu H."/>
            <person name="Tang D."/>
            <person name="Shen Q."/>
            <person name="Xue P."/>
            <person name="Zou S."/>
            <person name="Wang X."/>
            <person name="Liu X."/>
            <person name="Wang F."/>
            <person name="Yang Y."/>
            <person name="An X."/>
            <person name="Dong Z."/>
            <person name="Zhang K."/>
            <person name="Zhang X."/>
            <person name="Luo M.C."/>
            <person name="Dvorak J."/>
            <person name="Tong Y."/>
            <person name="Wang J."/>
            <person name="Yang H."/>
            <person name="Li Z."/>
            <person name="Wang D."/>
            <person name="Zhang A."/>
            <person name="Wang J."/>
        </authorList>
    </citation>
    <scope>NUCLEOTIDE SEQUENCE</scope>
    <source>
        <strain evidence="3">cv. G1812</strain>
    </source>
</reference>
<reference evidence="2" key="3">
    <citation type="submission" date="2022-06" db="UniProtKB">
        <authorList>
            <consortium name="EnsemblPlants"/>
        </authorList>
    </citation>
    <scope>IDENTIFICATION</scope>
</reference>
<feature type="signal peptide" evidence="1">
    <location>
        <begin position="1"/>
        <end position="22"/>
    </location>
</feature>
<keyword evidence="3" id="KW-1185">Reference proteome</keyword>
<evidence type="ECO:0000256" key="1">
    <source>
        <dbReference type="SAM" id="SignalP"/>
    </source>
</evidence>
<keyword evidence="1" id="KW-0732">Signal</keyword>
<feature type="chain" id="PRO_5035811285" description="Acidic protein" evidence="1">
    <location>
        <begin position="23"/>
        <end position="74"/>
    </location>
</feature>
<protein>
    <recommendedName>
        <fullName evidence="4">Acidic protein</fullName>
    </recommendedName>
</protein>
<proteinExistence type="predicted"/>
<name>A0A8R7U3G2_TRIUA</name>
<evidence type="ECO:0000313" key="2">
    <source>
        <dbReference type="EnsemblPlants" id="TuG1812G0300005856.01.T01"/>
    </source>
</evidence>
<dbReference type="AlphaFoldDB" id="A0A8R7U3G2"/>
<reference evidence="2" key="2">
    <citation type="submission" date="2018-03" db="EMBL/GenBank/DDBJ databases">
        <title>The Triticum urartu genome reveals the dynamic nature of wheat genome evolution.</title>
        <authorList>
            <person name="Ling H."/>
            <person name="Ma B."/>
            <person name="Shi X."/>
            <person name="Liu H."/>
            <person name="Dong L."/>
            <person name="Sun H."/>
            <person name="Cao Y."/>
            <person name="Gao Q."/>
            <person name="Zheng S."/>
            <person name="Li Y."/>
            <person name="Yu Y."/>
            <person name="Du H."/>
            <person name="Qi M."/>
            <person name="Li Y."/>
            <person name="Yu H."/>
            <person name="Cui Y."/>
            <person name="Wang N."/>
            <person name="Chen C."/>
            <person name="Wu H."/>
            <person name="Zhao Y."/>
            <person name="Zhang J."/>
            <person name="Li Y."/>
            <person name="Zhou W."/>
            <person name="Zhang B."/>
            <person name="Hu W."/>
            <person name="Eijk M."/>
            <person name="Tang J."/>
            <person name="Witsenboer H."/>
            <person name="Zhao S."/>
            <person name="Li Z."/>
            <person name="Zhang A."/>
            <person name="Wang D."/>
            <person name="Liang C."/>
        </authorList>
    </citation>
    <scope>NUCLEOTIDE SEQUENCE [LARGE SCALE GENOMIC DNA]</scope>
    <source>
        <strain evidence="2">cv. G1812</strain>
    </source>
</reference>
<sequence>MEGKTIVLCLMVLFLLGNSTHAGNCEVHIAYGSAACIELSCHIACQNSWGRHAKSSYCVAVSVTQQNCNCLVCD</sequence>
<dbReference type="Proteomes" id="UP000015106">
    <property type="component" value="Chromosome 3"/>
</dbReference>
<evidence type="ECO:0008006" key="4">
    <source>
        <dbReference type="Google" id="ProtNLM"/>
    </source>
</evidence>
<evidence type="ECO:0000313" key="3">
    <source>
        <dbReference type="Proteomes" id="UP000015106"/>
    </source>
</evidence>
<organism evidence="2 3">
    <name type="scientific">Triticum urartu</name>
    <name type="common">Red wild einkorn</name>
    <name type="synonym">Crithodium urartu</name>
    <dbReference type="NCBI Taxonomy" id="4572"/>
    <lineage>
        <taxon>Eukaryota</taxon>
        <taxon>Viridiplantae</taxon>
        <taxon>Streptophyta</taxon>
        <taxon>Embryophyta</taxon>
        <taxon>Tracheophyta</taxon>
        <taxon>Spermatophyta</taxon>
        <taxon>Magnoliopsida</taxon>
        <taxon>Liliopsida</taxon>
        <taxon>Poales</taxon>
        <taxon>Poaceae</taxon>
        <taxon>BOP clade</taxon>
        <taxon>Pooideae</taxon>
        <taxon>Triticodae</taxon>
        <taxon>Triticeae</taxon>
        <taxon>Triticinae</taxon>
        <taxon>Triticum</taxon>
    </lineage>
</organism>
<dbReference type="Gramene" id="TuG1812G0300005856.01.T01">
    <property type="protein sequence ID" value="TuG1812G0300005856.01.T01"/>
    <property type="gene ID" value="TuG1812G0300005856.01"/>
</dbReference>
<dbReference type="EnsemblPlants" id="TuG1812G0300005856.01.T01">
    <property type="protein sequence ID" value="TuG1812G0300005856.01.T01"/>
    <property type="gene ID" value="TuG1812G0300005856.01"/>
</dbReference>
<accession>A0A8R7U3G2</accession>